<dbReference type="EMBL" id="OV725079">
    <property type="protein sequence ID" value="CAH1397110.1"/>
    <property type="molecule type" value="Genomic_DNA"/>
</dbReference>
<sequence>MSGRRRGVGKGRPSPAQFRSAPFSRAKDTYNLTWIVESYPPLEEVRLLYRKIMPKWGMPFLKEVLTRSRHVTSLKTFITAILNPYLRYQDLLSSYISIPEDLVCRPS</sequence>
<dbReference type="OrthoDB" id="6159398at2759"/>
<evidence type="ECO:0000313" key="2">
    <source>
        <dbReference type="EMBL" id="CAH1397110.1"/>
    </source>
</evidence>
<evidence type="ECO:0000313" key="3">
    <source>
        <dbReference type="Proteomes" id="UP001152798"/>
    </source>
</evidence>
<organism evidence="2 3">
    <name type="scientific">Nezara viridula</name>
    <name type="common">Southern green stink bug</name>
    <name type="synonym">Cimex viridulus</name>
    <dbReference type="NCBI Taxonomy" id="85310"/>
    <lineage>
        <taxon>Eukaryota</taxon>
        <taxon>Metazoa</taxon>
        <taxon>Ecdysozoa</taxon>
        <taxon>Arthropoda</taxon>
        <taxon>Hexapoda</taxon>
        <taxon>Insecta</taxon>
        <taxon>Pterygota</taxon>
        <taxon>Neoptera</taxon>
        <taxon>Paraneoptera</taxon>
        <taxon>Hemiptera</taxon>
        <taxon>Heteroptera</taxon>
        <taxon>Panheteroptera</taxon>
        <taxon>Pentatomomorpha</taxon>
        <taxon>Pentatomoidea</taxon>
        <taxon>Pentatomidae</taxon>
        <taxon>Pentatominae</taxon>
        <taxon>Nezara</taxon>
    </lineage>
</organism>
<gene>
    <name evidence="2" type="ORF">NEZAVI_LOCUS7029</name>
</gene>
<dbReference type="Proteomes" id="UP001152798">
    <property type="component" value="Chromosome 3"/>
</dbReference>
<reference evidence="2" key="1">
    <citation type="submission" date="2022-01" db="EMBL/GenBank/DDBJ databases">
        <authorList>
            <person name="King R."/>
        </authorList>
    </citation>
    <scope>NUCLEOTIDE SEQUENCE</scope>
</reference>
<feature type="region of interest" description="Disordered" evidence="1">
    <location>
        <begin position="1"/>
        <end position="22"/>
    </location>
</feature>
<protein>
    <submittedName>
        <fullName evidence="2">Uncharacterized protein</fullName>
    </submittedName>
</protein>
<proteinExistence type="predicted"/>
<dbReference type="AlphaFoldDB" id="A0A9P0H7U4"/>
<name>A0A9P0H7U4_NEZVI</name>
<accession>A0A9P0H7U4</accession>
<evidence type="ECO:0000256" key="1">
    <source>
        <dbReference type="SAM" id="MobiDB-lite"/>
    </source>
</evidence>
<keyword evidence="3" id="KW-1185">Reference proteome</keyword>